<sequence>MKTTTLSVIIAALLSLGACSPKTPNAELDAANKKIAALEAELALEKAKNAPVPVAGAAASAPVASAAAVAETVVTGKQWNYDVSEDKMDGGTTYFANVYSTNSVNFDFPYSGLQNAKLTLRTGYRQGKDVIFSIRKGQILCPSYQGCTVLVRFDDEKPVNYSAVAPADNSSDTIFLRNYEKFLGKLQKAKRVRIAVDIFQEGAPVFEFDVSGFDRQQYQPKK</sequence>
<name>A0AAJ4MN59_9BURK</name>
<dbReference type="AlphaFoldDB" id="A0AAJ4MN59"/>
<proteinExistence type="predicted"/>
<gene>
    <name evidence="1" type="ORF">J3P46_14515</name>
</gene>
<organism evidence="1 2">
    <name type="scientific">Janthinobacterium lividum</name>
    <dbReference type="NCBI Taxonomy" id="29581"/>
    <lineage>
        <taxon>Bacteria</taxon>
        <taxon>Pseudomonadati</taxon>
        <taxon>Pseudomonadota</taxon>
        <taxon>Betaproteobacteria</taxon>
        <taxon>Burkholderiales</taxon>
        <taxon>Oxalobacteraceae</taxon>
        <taxon>Janthinobacterium</taxon>
    </lineage>
</organism>
<protein>
    <recommendedName>
        <fullName evidence="3">Lipoprotein</fullName>
    </recommendedName>
</protein>
<accession>A0AAJ4MN59</accession>
<evidence type="ECO:0000313" key="2">
    <source>
        <dbReference type="Proteomes" id="UP000662821"/>
    </source>
</evidence>
<dbReference type="Proteomes" id="UP000662821">
    <property type="component" value="Chromosome"/>
</dbReference>
<evidence type="ECO:0008006" key="3">
    <source>
        <dbReference type="Google" id="ProtNLM"/>
    </source>
</evidence>
<dbReference type="PROSITE" id="PS51257">
    <property type="entry name" value="PROKAR_LIPOPROTEIN"/>
    <property type="match status" value="1"/>
</dbReference>
<dbReference type="RefSeq" id="WP_151094954.1">
    <property type="nucleotide sequence ID" value="NZ_CP071520.1"/>
</dbReference>
<evidence type="ECO:0000313" key="1">
    <source>
        <dbReference type="EMBL" id="QSX93987.1"/>
    </source>
</evidence>
<dbReference type="EMBL" id="CP071520">
    <property type="protein sequence ID" value="QSX93987.1"/>
    <property type="molecule type" value="Genomic_DNA"/>
</dbReference>
<reference evidence="1 2" key="1">
    <citation type="submission" date="2021-03" db="EMBL/GenBank/DDBJ databases">
        <title>Draft genome sequence of Janthinobacterium sp. strain PLB02 isolated from infected primmorphs (Lubomirskia baicalensis).</title>
        <authorList>
            <person name="Chernogor L.I."/>
            <person name="Belikov S.I."/>
            <person name="Petrushin I.S."/>
        </authorList>
    </citation>
    <scope>NUCLEOTIDE SEQUENCE [LARGE SCALE GENOMIC DNA]</scope>
    <source>
        <strain evidence="1 2">PLB02</strain>
    </source>
</reference>